<name>A0A397V6H4_9GLOM</name>
<proteinExistence type="predicted"/>
<comment type="caution">
    <text evidence="2">The sequence shown here is derived from an EMBL/GenBank/DDBJ whole genome shotgun (WGS) entry which is preliminary data.</text>
</comment>
<dbReference type="AlphaFoldDB" id="A0A397V6H4"/>
<dbReference type="InterPro" id="IPR001810">
    <property type="entry name" value="F-box_dom"/>
</dbReference>
<reference evidence="2 3" key="1">
    <citation type="submission" date="2018-06" db="EMBL/GenBank/DDBJ databases">
        <title>Comparative genomics reveals the genomic features of Rhizophagus irregularis, R. cerebriforme, R. diaphanum and Gigaspora rosea, and their symbiotic lifestyle signature.</title>
        <authorList>
            <person name="Morin E."/>
            <person name="San Clemente H."/>
            <person name="Chen E.C.H."/>
            <person name="De La Providencia I."/>
            <person name="Hainaut M."/>
            <person name="Kuo A."/>
            <person name="Kohler A."/>
            <person name="Murat C."/>
            <person name="Tang N."/>
            <person name="Roy S."/>
            <person name="Loubradou J."/>
            <person name="Henrissat B."/>
            <person name="Grigoriev I.V."/>
            <person name="Corradi N."/>
            <person name="Roux C."/>
            <person name="Martin F.M."/>
        </authorList>
    </citation>
    <scope>NUCLEOTIDE SEQUENCE [LARGE SCALE GENOMIC DNA]</scope>
    <source>
        <strain evidence="2 3">DAOM 194757</strain>
    </source>
</reference>
<evidence type="ECO:0000259" key="1">
    <source>
        <dbReference type="Pfam" id="PF12937"/>
    </source>
</evidence>
<evidence type="ECO:0000313" key="3">
    <source>
        <dbReference type="Proteomes" id="UP000266673"/>
    </source>
</evidence>
<dbReference type="OrthoDB" id="2330123at2759"/>
<gene>
    <name evidence="2" type="ORF">C2G38_2189776</name>
</gene>
<keyword evidence="3" id="KW-1185">Reference proteome</keyword>
<feature type="domain" description="F-box" evidence="1">
    <location>
        <begin position="4"/>
        <end position="47"/>
    </location>
</feature>
<dbReference type="Gene3D" id="3.80.10.10">
    <property type="entry name" value="Ribonuclease Inhibitor"/>
    <property type="match status" value="1"/>
</dbReference>
<dbReference type="EMBL" id="QKWP01000671">
    <property type="protein sequence ID" value="RIB16509.1"/>
    <property type="molecule type" value="Genomic_DNA"/>
</dbReference>
<protein>
    <recommendedName>
        <fullName evidence="1">F-box domain-containing protein</fullName>
    </recommendedName>
</protein>
<organism evidence="2 3">
    <name type="scientific">Gigaspora rosea</name>
    <dbReference type="NCBI Taxonomy" id="44941"/>
    <lineage>
        <taxon>Eukaryota</taxon>
        <taxon>Fungi</taxon>
        <taxon>Fungi incertae sedis</taxon>
        <taxon>Mucoromycota</taxon>
        <taxon>Glomeromycotina</taxon>
        <taxon>Glomeromycetes</taxon>
        <taxon>Diversisporales</taxon>
        <taxon>Gigasporaceae</taxon>
        <taxon>Gigaspora</taxon>
    </lineage>
</organism>
<evidence type="ECO:0000313" key="2">
    <source>
        <dbReference type="EMBL" id="RIB16509.1"/>
    </source>
</evidence>
<dbReference type="Proteomes" id="UP000266673">
    <property type="component" value="Unassembled WGS sequence"/>
</dbReference>
<sequence>MAITLPNESLQEIFSYIQYDKKALHSCLFVNRNWCCNIIPLLWKQPFHFWKDTNEPSPKLTEVYLNFLSNKSRERLSVKPYLILPKPSKPPIFHYPIYLQNLDTEKLYLASRRWLENIEQFLEDLDYKEYSRALAHELGILFMEQCKKIIRLEIHHELVIVDYDAEKYWSEERYALLNDNTYTSLPLFIGAKNCLRDLREFECHRQRKAGVLLKMAEYCHNIEKLEVSMYNCDELACDVEAEAIGLTYLMLAQQGLKKFVLSGNKYEWPDVAKSFSSQSKTLTCVDFCDLDFDLICDPLLESIALLNSLEKLTFRYCSPFTKQNMTSLCEASFPYLQTLRFFCSHPPLESLVQLINNVKGTMIYLAIAPEISENYVEHVNTLMYLPLVEACSGIKVLELSRYFSPESLEYFLKNSRAPIENLHLGRCWKLNAVHLDVVSEYAKSSNLKLLNLRFVSKKLPQKRIKHLQSLIEEVITEDSPLKIKRLL</sequence>
<dbReference type="Pfam" id="PF12937">
    <property type="entry name" value="F-box-like"/>
    <property type="match status" value="1"/>
</dbReference>
<accession>A0A397V6H4</accession>
<dbReference type="InterPro" id="IPR032675">
    <property type="entry name" value="LRR_dom_sf"/>
</dbReference>
<dbReference type="STRING" id="44941.A0A397V6H4"/>
<dbReference type="SUPFAM" id="SSF52047">
    <property type="entry name" value="RNI-like"/>
    <property type="match status" value="1"/>
</dbReference>